<feature type="domain" description="Glycosyltransferase subfamily 4-like N-terminal" evidence="4">
    <location>
        <begin position="19"/>
        <end position="174"/>
    </location>
</feature>
<keyword evidence="1 5" id="KW-0328">Glycosyltransferase</keyword>
<proteinExistence type="predicted"/>
<evidence type="ECO:0000259" key="3">
    <source>
        <dbReference type="Pfam" id="PF00534"/>
    </source>
</evidence>
<dbReference type="Gene3D" id="3.40.50.2000">
    <property type="entry name" value="Glycogen Phosphorylase B"/>
    <property type="match status" value="2"/>
</dbReference>
<dbReference type="InterPro" id="IPR001296">
    <property type="entry name" value="Glyco_trans_1"/>
</dbReference>
<evidence type="ECO:0000256" key="1">
    <source>
        <dbReference type="ARBA" id="ARBA00022676"/>
    </source>
</evidence>
<dbReference type="Pfam" id="PF00534">
    <property type="entry name" value="Glycos_transf_1"/>
    <property type="match status" value="1"/>
</dbReference>
<dbReference type="RefSeq" id="WP_115278307.1">
    <property type="nucleotide sequence ID" value="NZ_AP022600.1"/>
</dbReference>
<accession>A0A378TF42</accession>
<reference evidence="5 6" key="1">
    <citation type="submission" date="2018-06" db="EMBL/GenBank/DDBJ databases">
        <authorList>
            <consortium name="Pathogen Informatics"/>
            <person name="Doyle S."/>
        </authorList>
    </citation>
    <scope>NUCLEOTIDE SEQUENCE [LARGE SCALE GENOMIC DNA]</scope>
    <source>
        <strain evidence="5 6">NCTC10821</strain>
    </source>
</reference>
<dbReference type="AlphaFoldDB" id="A0A378TF42"/>
<evidence type="ECO:0000256" key="2">
    <source>
        <dbReference type="ARBA" id="ARBA00022679"/>
    </source>
</evidence>
<dbReference type="EMBL" id="UGQT01000001">
    <property type="protein sequence ID" value="STZ58505.1"/>
    <property type="molecule type" value="Genomic_DNA"/>
</dbReference>
<dbReference type="PANTHER" id="PTHR12526">
    <property type="entry name" value="GLYCOSYLTRANSFERASE"/>
    <property type="match status" value="1"/>
</dbReference>
<keyword evidence="2 5" id="KW-0808">Transferase</keyword>
<evidence type="ECO:0000313" key="5">
    <source>
        <dbReference type="EMBL" id="STZ58505.1"/>
    </source>
</evidence>
<name>A0A378TF42_9MYCO</name>
<dbReference type="OrthoDB" id="9809227at2"/>
<evidence type="ECO:0000259" key="4">
    <source>
        <dbReference type="Pfam" id="PF13439"/>
    </source>
</evidence>
<dbReference type="InterPro" id="IPR028098">
    <property type="entry name" value="Glyco_trans_4-like_N"/>
</dbReference>
<sequence length="363" mass="38817">MRLAILGPSRNYVGAPFQGGQERFTADLARGLTRRGHHVELWAREGTDVTLADQVHLMPDLPPLSALTAADPDLPDPNFLYAQTFYVSAFLDLLRRRDIDAVLNESLHQLPLAMSSLLQVPMVTTLHTPPLAWMEMGAWLSGGSGHFVAVSDAVRRQWSGTVTSRVVHNGVDPDGFPLGPGGDGLAWAGRLTPEKGTDLAIRIAAEAGMELRIAGPISDPDWFDAVIAPQLGGSVTYLGALSGDELAALYGSSAATLVTPRWQEPFCLVAVESQMCGTPVVGFRRGGLPEVVSGVGGRLVATEGDDIGGLAQAIDWVVSTDRRAVAARARRDFSLTRMIADYEQLLFELGAYPAAPMAEPLRA</sequence>
<organism evidence="5 6">
    <name type="scientific">Mycolicibacterium tokaiense</name>
    <dbReference type="NCBI Taxonomy" id="39695"/>
    <lineage>
        <taxon>Bacteria</taxon>
        <taxon>Bacillati</taxon>
        <taxon>Actinomycetota</taxon>
        <taxon>Actinomycetes</taxon>
        <taxon>Mycobacteriales</taxon>
        <taxon>Mycobacteriaceae</taxon>
        <taxon>Mycolicibacterium</taxon>
    </lineage>
</organism>
<keyword evidence="6" id="KW-1185">Reference proteome</keyword>
<protein>
    <submittedName>
        <fullName evidence="5">Glycosyltransferase</fullName>
        <ecNumber evidence="5">2.4.1.250</ecNumber>
    </submittedName>
</protein>
<dbReference type="GO" id="GO:0102710">
    <property type="term" value="F:D-inositol-3-phosphate glycosyltransferase activity"/>
    <property type="evidence" value="ECO:0007669"/>
    <property type="project" value="UniProtKB-EC"/>
</dbReference>
<dbReference type="Pfam" id="PF13439">
    <property type="entry name" value="Glyco_transf_4"/>
    <property type="match status" value="1"/>
</dbReference>
<dbReference type="EC" id="2.4.1.250" evidence="5"/>
<dbReference type="PANTHER" id="PTHR12526:SF595">
    <property type="entry name" value="BLL5217 PROTEIN"/>
    <property type="match status" value="1"/>
</dbReference>
<feature type="domain" description="Glycosyl transferase family 1" evidence="3">
    <location>
        <begin position="188"/>
        <end position="322"/>
    </location>
</feature>
<dbReference type="SUPFAM" id="SSF53756">
    <property type="entry name" value="UDP-Glycosyltransferase/glycogen phosphorylase"/>
    <property type="match status" value="1"/>
</dbReference>
<gene>
    <name evidence="5" type="primary">mshA_4</name>
    <name evidence="5" type="ORF">NCTC10821_02018</name>
</gene>
<dbReference type="Proteomes" id="UP000254978">
    <property type="component" value="Unassembled WGS sequence"/>
</dbReference>
<evidence type="ECO:0000313" key="6">
    <source>
        <dbReference type="Proteomes" id="UP000254978"/>
    </source>
</evidence>